<sequence>MNKVLTPSSPSRWHSQFWGWFVFGLPAIVVVASIATLVIAIRHSDNLVVDDYYKEGLAINRYLDQDRYALAHQISASLSLSTPADLQIEIDGNLEQLPDHLLLQWEHPTTKNLDFQTALVRHDQQHYAATLETLPTGRWYLTLKEIATTGEDSLWRLKAQIVIEANGSNAPEFSAQQFFLQTR</sequence>
<dbReference type="Pfam" id="PF05751">
    <property type="entry name" value="FixH"/>
    <property type="match status" value="1"/>
</dbReference>
<dbReference type="EMBL" id="JACXLD010000002">
    <property type="protein sequence ID" value="MBD2858211.1"/>
    <property type="molecule type" value="Genomic_DNA"/>
</dbReference>
<dbReference type="Proteomes" id="UP000610558">
    <property type="component" value="Unassembled WGS sequence"/>
</dbReference>
<dbReference type="InterPro" id="IPR008620">
    <property type="entry name" value="FixH"/>
</dbReference>
<keyword evidence="1" id="KW-0812">Transmembrane</keyword>
<name>A0A927GV22_9GAMM</name>
<gene>
    <name evidence="2" type="ORF">IB286_04255</name>
</gene>
<dbReference type="AlphaFoldDB" id="A0A927GV22"/>
<feature type="transmembrane region" description="Helical" evidence="1">
    <location>
        <begin position="20"/>
        <end position="41"/>
    </location>
</feature>
<evidence type="ECO:0000313" key="2">
    <source>
        <dbReference type="EMBL" id="MBD2858211.1"/>
    </source>
</evidence>
<dbReference type="RefSeq" id="WP_190762846.1">
    <property type="nucleotide sequence ID" value="NZ_JACXLD010000002.1"/>
</dbReference>
<keyword evidence="3" id="KW-1185">Reference proteome</keyword>
<evidence type="ECO:0000256" key="1">
    <source>
        <dbReference type="SAM" id="Phobius"/>
    </source>
</evidence>
<keyword evidence="1" id="KW-0472">Membrane</keyword>
<reference evidence="2" key="1">
    <citation type="submission" date="2020-09" db="EMBL/GenBank/DDBJ databases">
        <authorList>
            <person name="Yoon J.-W."/>
        </authorList>
    </citation>
    <scope>NUCLEOTIDE SEQUENCE</scope>
    <source>
        <strain evidence="2">KMU-158</strain>
    </source>
</reference>
<keyword evidence="1" id="KW-1133">Transmembrane helix</keyword>
<accession>A0A927GV22</accession>
<organism evidence="2 3">
    <name type="scientific">Spongiibacter pelagi</name>
    <dbReference type="NCBI Taxonomy" id="2760804"/>
    <lineage>
        <taxon>Bacteria</taxon>
        <taxon>Pseudomonadati</taxon>
        <taxon>Pseudomonadota</taxon>
        <taxon>Gammaproteobacteria</taxon>
        <taxon>Cellvibrionales</taxon>
        <taxon>Spongiibacteraceae</taxon>
        <taxon>Spongiibacter</taxon>
    </lineage>
</organism>
<proteinExistence type="predicted"/>
<evidence type="ECO:0000313" key="3">
    <source>
        <dbReference type="Proteomes" id="UP000610558"/>
    </source>
</evidence>
<protein>
    <submittedName>
        <fullName evidence="2">FixH family protein</fullName>
    </submittedName>
</protein>
<comment type="caution">
    <text evidence="2">The sequence shown here is derived from an EMBL/GenBank/DDBJ whole genome shotgun (WGS) entry which is preliminary data.</text>
</comment>